<sequence length="183" mass="20638">MEDLLAVSEKLIIALGCLLEIEHDVIGNDLTNLWSIMISFLSLAIYLRDSIECSLLLKKILNLACQMVNLYSELHQVNNIIFALCKSLRLLGTPRIADKTSCVLLPGNSSCEIYVRSQEFRHALLNASTSVPEGQASGCIRQLVEDVSKSFKWLKMEYSKFDGEGSDGLEWRGQVFIYEKLQF</sequence>
<dbReference type="PANTHER" id="PTHR15682:SF2">
    <property type="entry name" value="UNHEALTHY RIBOSOME BIOGENESIS PROTEIN 2 HOMOLOG"/>
    <property type="match status" value="1"/>
</dbReference>
<proteinExistence type="predicted"/>
<protein>
    <submittedName>
        <fullName evidence="1">Uncharacterized protein</fullName>
    </submittedName>
</protein>
<evidence type="ECO:0000313" key="1">
    <source>
        <dbReference type="EMBL" id="KAK4789245.1"/>
    </source>
</evidence>
<name>A0AAN7R5P3_TRANT</name>
<dbReference type="Proteomes" id="UP001346149">
    <property type="component" value="Unassembled WGS sequence"/>
</dbReference>
<dbReference type="GO" id="GO:0005730">
    <property type="term" value="C:nucleolus"/>
    <property type="evidence" value="ECO:0007669"/>
    <property type="project" value="TreeGrafter"/>
</dbReference>
<reference evidence="1 2" key="1">
    <citation type="journal article" date="2023" name="Hortic Res">
        <title>Pangenome of water caltrop reveals structural variations and asymmetric subgenome divergence after allopolyploidization.</title>
        <authorList>
            <person name="Zhang X."/>
            <person name="Chen Y."/>
            <person name="Wang L."/>
            <person name="Yuan Y."/>
            <person name="Fang M."/>
            <person name="Shi L."/>
            <person name="Lu R."/>
            <person name="Comes H.P."/>
            <person name="Ma Y."/>
            <person name="Chen Y."/>
            <person name="Huang G."/>
            <person name="Zhou Y."/>
            <person name="Zheng Z."/>
            <person name="Qiu Y."/>
        </authorList>
    </citation>
    <scope>NUCLEOTIDE SEQUENCE [LARGE SCALE GENOMIC DNA]</scope>
    <source>
        <strain evidence="1">F231</strain>
    </source>
</reference>
<evidence type="ECO:0000313" key="2">
    <source>
        <dbReference type="Proteomes" id="UP001346149"/>
    </source>
</evidence>
<accession>A0AAN7R5P3</accession>
<gene>
    <name evidence="1" type="ORF">SAY86_020564</name>
</gene>
<dbReference type="EMBL" id="JAXQNO010000011">
    <property type="protein sequence ID" value="KAK4789245.1"/>
    <property type="molecule type" value="Genomic_DNA"/>
</dbReference>
<keyword evidence="2" id="KW-1185">Reference proteome</keyword>
<dbReference type="AlphaFoldDB" id="A0AAN7R5P3"/>
<dbReference type="PANTHER" id="PTHR15682">
    <property type="entry name" value="UNHEALTHY RIBOSOME BIOGENESIS PROTEIN 2 HOMOLOG"/>
    <property type="match status" value="1"/>
</dbReference>
<dbReference type="InterPro" id="IPR052609">
    <property type="entry name" value="Ribosome_Biogenesis_Reg"/>
</dbReference>
<dbReference type="GO" id="GO:0042254">
    <property type="term" value="P:ribosome biogenesis"/>
    <property type="evidence" value="ECO:0007669"/>
    <property type="project" value="TreeGrafter"/>
</dbReference>
<comment type="caution">
    <text evidence="1">The sequence shown here is derived from an EMBL/GenBank/DDBJ whole genome shotgun (WGS) entry which is preliminary data.</text>
</comment>
<organism evidence="1 2">
    <name type="scientific">Trapa natans</name>
    <name type="common">Water chestnut</name>
    <dbReference type="NCBI Taxonomy" id="22666"/>
    <lineage>
        <taxon>Eukaryota</taxon>
        <taxon>Viridiplantae</taxon>
        <taxon>Streptophyta</taxon>
        <taxon>Embryophyta</taxon>
        <taxon>Tracheophyta</taxon>
        <taxon>Spermatophyta</taxon>
        <taxon>Magnoliopsida</taxon>
        <taxon>eudicotyledons</taxon>
        <taxon>Gunneridae</taxon>
        <taxon>Pentapetalae</taxon>
        <taxon>rosids</taxon>
        <taxon>malvids</taxon>
        <taxon>Myrtales</taxon>
        <taxon>Lythraceae</taxon>
        <taxon>Trapa</taxon>
    </lineage>
</organism>